<evidence type="ECO:0008006" key="2">
    <source>
        <dbReference type="Google" id="ProtNLM"/>
    </source>
</evidence>
<dbReference type="AlphaFoldDB" id="A0A6N2WRY8"/>
<dbReference type="Pfam" id="PF14198">
    <property type="entry name" value="TnpV"/>
    <property type="match status" value="1"/>
</dbReference>
<gene>
    <name evidence="1" type="ORF">CILFYP12_00069</name>
</gene>
<proteinExistence type="predicted"/>
<dbReference type="InterPro" id="IPR026989">
    <property type="entry name" value="TnpV"/>
</dbReference>
<reference evidence="1" key="1">
    <citation type="submission" date="2019-11" db="EMBL/GenBank/DDBJ databases">
        <authorList>
            <person name="Feng L."/>
        </authorList>
    </citation>
    <scope>NUCLEOTIDE SEQUENCE</scope>
    <source>
        <strain evidence="1">CinnocuumLFYP12</strain>
    </source>
</reference>
<evidence type="ECO:0000313" key="1">
    <source>
        <dbReference type="EMBL" id="VYT42676.1"/>
    </source>
</evidence>
<protein>
    <recommendedName>
        <fullName evidence="2">TnpV protein</fullName>
    </recommendedName>
</protein>
<organism evidence="1">
    <name type="scientific">Clostridium innocuum</name>
    <dbReference type="NCBI Taxonomy" id="1522"/>
    <lineage>
        <taxon>Bacteria</taxon>
        <taxon>Bacillati</taxon>
        <taxon>Bacillota</taxon>
        <taxon>Clostridia</taxon>
        <taxon>Eubacteriales</taxon>
        <taxon>Clostridiaceae</taxon>
        <taxon>Clostridium</taxon>
    </lineage>
</organism>
<accession>A0A6N2WRY8</accession>
<name>A0A6N2WRY8_CLOIN</name>
<sequence length="123" mass="14794">MKSIYESTGNGYTQQGDYLLPNLQLNQEPEYNIGIWGQHYRQHLKINHKIIYYNYLTTRTLYQHLVEVDKRAENMFNQLVKSLAEKENITEQLKENDMILWVKKMNNLRNRVMEIVNNVVIYV</sequence>
<dbReference type="RefSeq" id="WP_156346903.1">
    <property type="nucleotide sequence ID" value="NZ_CACRTE010000034.1"/>
</dbReference>
<dbReference type="EMBL" id="CACRTE010000034">
    <property type="protein sequence ID" value="VYT42676.1"/>
    <property type="molecule type" value="Genomic_DNA"/>
</dbReference>